<reference evidence="3" key="1">
    <citation type="journal article" date="2019" name="Int. J. Syst. Evol. Microbiol.">
        <title>The Global Catalogue of Microorganisms (GCM) 10K type strain sequencing project: providing services to taxonomists for standard genome sequencing and annotation.</title>
        <authorList>
            <consortium name="The Broad Institute Genomics Platform"/>
            <consortium name="The Broad Institute Genome Sequencing Center for Infectious Disease"/>
            <person name="Wu L."/>
            <person name="Ma J."/>
        </authorList>
    </citation>
    <scope>NUCLEOTIDE SEQUENCE [LARGE SCALE GENOMIC DNA]</scope>
    <source>
        <strain evidence="3">CGMCC 4.7319</strain>
    </source>
</reference>
<name>A0ABQ2HIX9_9PSEU</name>
<dbReference type="RefSeq" id="WP_189154062.1">
    <property type="nucleotide sequence ID" value="NZ_BMNC01000002.1"/>
</dbReference>
<evidence type="ECO:0000313" key="3">
    <source>
        <dbReference type="Proteomes" id="UP000597656"/>
    </source>
</evidence>
<feature type="domain" description="IrrE N-terminal-like" evidence="1">
    <location>
        <begin position="18"/>
        <end position="104"/>
    </location>
</feature>
<gene>
    <name evidence="2" type="ORF">GCM10011609_17190</name>
</gene>
<evidence type="ECO:0000313" key="2">
    <source>
        <dbReference type="EMBL" id="GGM81731.1"/>
    </source>
</evidence>
<accession>A0ABQ2HIX9</accession>
<dbReference type="Pfam" id="PF06114">
    <property type="entry name" value="Peptidase_M78"/>
    <property type="match status" value="1"/>
</dbReference>
<evidence type="ECO:0000259" key="1">
    <source>
        <dbReference type="Pfam" id="PF06114"/>
    </source>
</evidence>
<proteinExistence type="predicted"/>
<dbReference type="Gene3D" id="1.10.10.2910">
    <property type="match status" value="1"/>
</dbReference>
<keyword evidence="3" id="KW-1185">Reference proteome</keyword>
<protein>
    <recommendedName>
        <fullName evidence="1">IrrE N-terminal-like domain-containing protein</fullName>
    </recommendedName>
</protein>
<comment type="caution">
    <text evidence="2">The sequence shown here is derived from an EMBL/GenBank/DDBJ whole genome shotgun (WGS) entry which is preliminary data.</text>
</comment>
<sequence>MRNPADFALLPTKFAEAGVRLVHIDAFPASKIDGASFKMEGTPVIGISGRGQRLDKVLFTILHECAHVALGHTEHGPIIDIDSPHGKEREDQANETAANWALNTPLPPLPDRITQSWLTHVAQQASVHPVVVVGRLQHDRKLSWRSALVKDAPNVTEFLQAW</sequence>
<dbReference type="InterPro" id="IPR010359">
    <property type="entry name" value="IrrE_HExxH"/>
</dbReference>
<dbReference type="Proteomes" id="UP000597656">
    <property type="component" value="Unassembled WGS sequence"/>
</dbReference>
<dbReference type="EMBL" id="BMNC01000002">
    <property type="protein sequence ID" value="GGM81731.1"/>
    <property type="molecule type" value="Genomic_DNA"/>
</dbReference>
<organism evidence="2 3">
    <name type="scientific">Lentzea pudingi</name>
    <dbReference type="NCBI Taxonomy" id="1789439"/>
    <lineage>
        <taxon>Bacteria</taxon>
        <taxon>Bacillati</taxon>
        <taxon>Actinomycetota</taxon>
        <taxon>Actinomycetes</taxon>
        <taxon>Pseudonocardiales</taxon>
        <taxon>Pseudonocardiaceae</taxon>
        <taxon>Lentzea</taxon>
    </lineage>
</organism>